<evidence type="ECO:0000313" key="2">
    <source>
        <dbReference type="Proteomes" id="UP000276133"/>
    </source>
</evidence>
<keyword evidence="2" id="KW-1185">Reference proteome</keyword>
<organism evidence="1 2">
    <name type="scientific">Brachionus plicatilis</name>
    <name type="common">Marine rotifer</name>
    <name type="synonym">Brachionus muelleri</name>
    <dbReference type="NCBI Taxonomy" id="10195"/>
    <lineage>
        <taxon>Eukaryota</taxon>
        <taxon>Metazoa</taxon>
        <taxon>Spiralia</taxon>
        <taxon>Gnathifera</taxon>
        <taxon>Rotifera</taxon>
        <taxon>Eurotatoria</taxon>
        <taxon>Monogononta</taxon>
        <taxon>Pseudotrocha</taxon>
        <taxon>Ploima</taxon>
        <taxon>Brachionidae</taxon>
        <taxon>Brachionus</taxon>
    </lineage>
</organism>
<dbReference type="Proteomes" id="UP000276133">
    <property type="component" value="Unassembled WGS sequence"/>
</dbReference>
<sequence>MGYVSGLMNVITTQRMESLFIPMSSCQEHELLFKTRCELLYKCLSQHLEACEADDQLIPMTNIKIH</sequence>
<protein>
    <submittedName>
        <fullName evidence="1">Uncharacterized protein</fullName>
    </submittedName>
</protein>
<dbReference type="EMBL" id="REGN01005512">
    <property type="protein sequence ID" value="RNA13084.1"/>
    <property type="molecule type" value="Genomic_DNA"/>
</dbReference>
<name>A0A3M7QPT5_BRAPC</name>
<comment type="caution">
    <text evidence="1">The sequence shown here is derived from an EMBL/GenBank/DDBJ whole genome shotgun (WGS) entry which is preliminary data.</text>
</comment>
<accession>A0A3M7QPT5</accession>
<dbReference type="AlphaFoldDB" id="A0A3M7QPT5"/>
<reference evidence="1 2" key="1">
    <citation type="journal article" date="2018" name="Sci. Rep.">
        <title>Genomic signatures of local adaptation to the degree of environmental predictability in rotifers.</title>
        <authorList>
            <person name="Franch-Gras L."/>
            <person name="Hahn C."/>
            <person name="Garcia-Roger E.M."/>
            <person name="Carmona M.J."/>
            <person name="Serra M."/>
            <person name="Gomez A."/>
        </authorList>
    </citation>
    <scope>NUCLEOTIDE SEQUENCE [LARGE SCALE GENOMIC DNA]</scope>
    <source>
        <strain evidence="1">HYR1</strain>
    </source>
</reference>
<proteinExistence type="predicted"/>
<gene>
    <name evidence="1" type="ORF">BpHYR1_017496</name>
</gene>
<evidence type="ECO:0000313" key="1">
    <source>
        <dbReference type="EMBL" id="RNA13084.1"/>
    </source>
</evidence>